<dbReference type="RefSeq" id="WP_007018383.1">
    <property type="nucleotide sequence ID" value="NZ_CH724116.1"/>
</dbReference>
<proteinExistence type="predicted"/>
<keyword evidence="3" id="KW-1185">Reference proteome</keyword>
<keyword evidence="1" id="KW-0472">Membrane</keyword>
<evidence type="ECO:0000256" key="1">
    <source>
        <dbReference type="SAM" id="Phobius"/>
    </source>
</evidence>
<reference evidence="2 3" key="1">
    <citation type="submission" date="2006-03" db="EMBL/GenBank/DDBJ databases">
        <authorList>
            <person name="Pinhassi J."/>
            <person name="Pedros-Alio C."/>
            <person name="Ferriera S."/>
            <person name="Johnson J."/>
            <person name="Kravitz S."/>
            <person name="Halpern A."/>
            <person name="Remington K."/>
            <person name="Beeson K."/>
            <person name="Tran B."/>
            <person name="Rogers Y.-H."/>
            <person name="Friedman R."/>
            <person name="Venter J.C."/>
        </authorList>
    </citation>
    <scope>NUCLEOTIDE SEQUENCE [LARGE SCALE GENOMIC DNA]</scope>
    <source>
        <strain evidence="2 3">RED65</strain>
    </source>
</reference>
<sequence length="184" mass="21131">MNDIISSLKENINVRLKNPLLGAFVFAWVSLHIKGFGIFILVDTQEKIAMLRKKEWLLFDDVFLPFLLSIIFLIFLPLVNLLYDKFEGGWIVPKRLKILRAKTIAEVRAERSYVKEFEYENLSTLANSKRKLELSTADLSDIVEEIKDNCTKADEERVIKLLSATHEIKSAVTELSSSAKNLEK</sequence>
<keyword evidence="1" id="KW-1133">Transmembrane helix</keyword>
<dbReference type="HOGENOM" id="CLU_1584782_0_0_6"/>
<keyword evidence="1" id="KW-0812">Transmembrane</keyword>
<name>Q1N232_9GAMM</name>
<comment type="caution">
    <text evidence="2">The sequence shown here is derived from an EMBL/GenBank/DDBJ whole genome shotgun (WGS) entry which is preliminary data.</text>
</comment>
<dbReference type="AlphaFoldDB" id="Q1N232"/>
<dbReference type="EMBL" id="AAQH01000008">
    <property type="protein sequence ID" value="EAT12332.1"/>
    <property type="molecule type" value="Genomic_DNA"/>
</dbReference>
<accession>Q1N232</accession>
<protein>
    <submittedName>
        <fullName evidence="2">Uncharacterized protein</fullName>
    </submittedName>
</protein>
<evidence type="ECO:0000313" key="3">
    <source>
        <dbReference type="Proteomes" id="UP000004263"/>
    </source>
</evidence>
<organism evidence="2 3">
    <name type="scientific">Bermanella marisrubri</name>
    <dbReference type="NCBI Taxonomy" id="207949"/>
    <lineage>
        <taxon>Bacteria</taxon>
        <taxon>Pseudomonadati</taxon>
        <taxon>Pseudomonadota</taxon>
        <taxon>Gammaproteobacteria</taxon>
        <taxon>Oceanospirillales</taxon>
        <taxon>Oceanospirillaceae</taxon>
        <taxon>Bermanella</taxon>
    </lineage>
</organism>
<feature type="transmembrane region" description="Helical" evidence="1">
    <location>
        <begin position="62"/>
        <end position="83"/>
    </location>
</feature>
<evidence type="ECO:0000313" key="2">
    <source>
        <dbReference type="EMBL" id="EAT12332.1"/>
    </source>
</evidence>
<feature type="transmembrane region" description="Helical" evidence="1">
    <location>
        <begin position="20"/>
        <end position="42"/>
    </location>
</feature>
<dbReference type="Proteomes" id="UP000004263">
    <property type="component" value="Unassembled WGS sequence"/>
</dbReference>
<gene>
    <name evidence="2" type="ORF">RED65_15873</name>
</gene>
<dbReference type="OrthoDB" id="6100356at2"/>